<dbReference type="InterPro" id="IPR050855">
    <property type="entry name" value="NDM-1-like"/>
</dbReference>
<keyword evidence="5" id="KW-1185">Reference proteome</keyword>
<dbReference type="EMBL" id="FNQP01000009">
    <property type="protein sequence ID" value="SEA56270.1"/>
    <property type="molecule type" value="Genomic_DNA"/>
</dbReference>
<proteinExistence type="inferred from homology"/>
<feature type="domain" description="Metallo-beta-lactamase" evidence="3">
    <location>
        <begin position="63"/>
        <end position="251"/>
    </location>
</feature>
<dbReference type="OrthoDB" id="9769598at2"/>
<evidence type="ECO:0000313" key="4">
    <source>
        <dbReference type="EMBL" id="SEA56270.1"/>
    </source>
</evidence>
<dbReference type="SMART" id="SM00849">
    <property type="entry name" value="Lactamase_B"/>
    <property type="match status" value="1"/>
</dbReference>
<reference evidence="4 5" key="1">
    <citation type="submission" date="2016-10" db="EMBL/GenBank/DDBJ databases">
        <authorList>
            <person name="de Groot N.N."/>
        </authorList>
    </citation>
    <scope>NUCLEOTIDE SEQUENCE [LARGE SCALE GENOMIC DNA]</scope>
    <source>
        <strain evidence="4 5">DSM 21228</strain>
    </source>
</reference>
<name>A0A1H4C7G9_9GAMM</name>
<comment type="similarity">
    <text evidence="1">Belongs to the metallo-beta-lactamase superfamily. Class-B beta-lactamase family.</text>
</comment>
<dbReference type="AlphaFoldDB" id="A0A1H4C7G9"/>
<dbReference type="RefSeq" id="WP_093067874.1">
    <property type="nucleotide sequence ID" value="NZ_FNQP01000009.1"/>
</dbReference>
<protein>
    <submittedName>
        <fullName evidence="4">Glyoxylase, beta-lactamase superfamily II</fullName>
    </submittedName>
</protein>
<dbReference type="Pfam" id="PF00753">
    <property type="entry name" value="Lactamase_B"/>
    <property type="match status" value="1"/>
</dbReference>
<sequence length="323" mass="35241">MKHPMLLWLAGITLTTFSLNLAAAEKNIHQGIVDNYKAEKVSDHVYVIHGPAGQPNKENQGFINNPGFIVGDSEVAVVDPGSSAAIGRAVLAHIRKVTDKPVTKVFITHIHGDHWLGNQAFKEDNADAKFYASAGMIEDAKQGAGDSWIETMDSMTEKATAGTELVIPTEALTQDQEIKVGNVTVKAHLVEGKAHTSNEVMFEVLEDKLLFTGDTISNARLILMDEGSFPGSVKNAERIAAMDLSTIVPGHGATGDKAIVTAYGDYMNKLYTSVKELREEMEAHEMKPKIAEKIVAYKDWHSMDDTLGKHISLAILEAEQEDF</sequence>
<feature type="signal peptide" evidence="2">
    <location>
        <begin position="1"/>
        <end position="23"/>
    </location>
</feature>
<evidence type="ECO:0000313" key="5">
    <source>
        <dbReference type="Proteomes" id="UP000199397"/>
    </source>
</evidence>
<keyword evidence="2" id="KW-0732">Signal</keyword>
<dbReference type="InterPro" id="IPR001279">
    <property type="entry name" value="Metallo-B-lactamas"/>
</dbReference>
<dbReference type="Gene3D" id="3.60.15.10">
    <property type="entry name" value="Ribonuclease Z/Hydroxyacylglutathione hydrolase-like"/>
    <property type="match status" value="1"/>
</dbReference>
<dbReference type="SUPFAM" id="SSF56281">
    <property type="entry name" value="Metallo-hydrolase/oxidoreductase"/>
    <property type="match status" value="1"/>
</dbReference>
<feature type="chain" id="PRO_5011564421" evidence="2">
    <location>
        <begin position="24"/>
        <end position="323"/>
    </location>
</feature>
<dbReference type="PANTHER" id="PTHR42951:SF4">
    <property type="entry name" value="ACYL-COENZYME A THIOESTERASE MBLAC2"/>
    <property type="match status" value="1"/>
</dbReference>
<accession>A0A1H4C7G9</accession>
<gene>
    <name evidence="4" type="ORF">SAMN05660964_01892</name>
</gene>
<dbReference type="CDD" id="cd16282">
    <property type="entry name" value="metallo-hydrolase-like_MBL-fold"/>
    <property type="match status" value="1"/>
</dbReference>
<dbReference type="PANTHER" id="PTHR42951">
    <property type="entry name" value="METALLO-BETA-LACTAMASE DOMAIN-CONTAINING"/>
    <property type="match status" value="1"/>
</dbReference>
<dbReference type="STRING" id="525918.SAMN05660964_01892"/>
<dbReference type="Proteomes" id="UP000199397">
    <property type="component" value="Unassembled WGS sequence"/>
</dbReference>
<organism evidence="4 5">
    <name type="scientific">Thiothrix caldifontis</name>
    <dbReference type="NCBI Taxonomy" id="525918"/>
    <lineage>
        <taxon>Bacteria</taxon>
        <taxon>Pseudomonadati</taxon>
        <taxon>Pseudomonadota</taxon>
        <taxon>Gammaproteobacteria</taxon>
        <taxon>Thiotrichales</taxon>
        <taxon>Thiotrichaceae</taxon>
        <taxon>Thiothrix</taxon>
    </lineage>
</organism>
<dbReference type="GO" id="GO:0017001">
    <property type="term" value="P:antibiotic catabolic process"/>
    <property type="evidence" value="ECO:0007669"/>
    <property type="project" value="UniProtKB-ARBA"/>
</dbReference>
<evidence type="ECO:0000256" key="2">
    <source>
        <dbReference type="SAM" id="SignalP"/>
    </source>
</evidence>
<evidence type="ECO:0000259" key="3">
    <source>
        <dbReference type="SMART" id="SM00849"/>
    </source>
</evidence>
<dbReference type="InterPro" id="IPR036866">
    <property type="entry name" value="RibonucZ/Hydroxyglut_hydro"/>
</dbReference>
<evidence type="ECO:0000256" key="1">
    <source>
        <dbReference type="ARBA" id="ARBA00005250"/>
    </source>
</evidence>